<dbReference type="PANTHER" id="PTHR34107">
    <property type="entry name" value="SLL0198 PROTEIN-RELATED"/>
    <property type="match status" value="1"/>
</dbReference>
<dbReference type="PANTHER" id="PTHR34107:SF4">
    <property type="entry name" value="SLL1222 PROTEIN"/>
    <property type="match status" value="1"/>
</dbReference>
<dbReference type="Pfam" id="PF05685">
    <property type="entry name" value="Uma2"/>
    <property type="match status" value="1"/>
</dbReference>
<dbReference type="OrthoDB" id="9808428at2"/>
<dbReference type="InterPro" id="IPR012296">
    <property type="entry name" value="Nuclease_put_TT1808"/>
</dbReference>
<dbReference type="Proteomes" id="UP000017396">
    <property type="component" value="Chromosome"/>
</dbReference>
<proteinExistence type="predicted"/>
<dbReference type="KEGG" id="glj:GKIL_4480"/>
<keyword evidence="3" id="KW-1185">Reference proteome</keyword>
<dbReference type="eggNOG" id="COG4636">
    <property type="taxonomic scope" value="Bacteria"/>
</dbReference>
<feature type="domain" description="Putative restriction endonuclease" evidence="1">
    <location>
        <begin position="12"/>
        <end position="182"/>
    </location>
</feature>
<dbReference type="EMBL" id="CP003587">
    <property type="protein sequence ID" value="AGY60726.1"/>
    <property type="molecule type" value="Genomic_DNA"/>
</dbReference>
<reference evidence="2 3" key="1">
    <citation type="journal article" date="2013" name="PLoS ONE">
        <title>Cultivation and Complete Genome Sequencing of Gloeobacter kilaueensis sp. nov., from a Lava Cave in Kilauea Caldera, Hawai'i.</title>
        <authorList>
            <person name="Saw J.H."/>
            <person name="Schatz M."/>
            <person name="Brown M.V."/>
            <person name="Kunkel D.D."/>
            <person name="Foster J.S."/>
            <person name="Shick H."/>
            <person name="Christensen S."/>
            <person name="Hou S."/>
            <person name="Wan X."/>
            <person name="Donachie S.P."/>
        </authorList>
    </citation>
    <scope>NUCLEOTIDE SEQUENCE [LARGE SCALE GENOMIC DNA]</scope>
    <source>
        <strain evidence="3">JS</strain>
    </source>
</reference>
<gene>
    <name evidence="2" type="ORF">GKIL_4480</name>
</gene>
<dbReference type="HOGENOM" id="CLU_076312_0_1_3"/>
<dbReference type="CDD" id="cd06260">
    <property type="entry name" value="DUF820-like"/>
    <property type="match status" value="1"/>
</dbReference>
<dbReference type="Gene3D" id="3.90.1570.10">
    <property type="entry name" value="tt1808, chain A"/>
    <property type="match status" value="1"/>
</dbReference>
<dbReference type="PATRIC" id="fig|1183438.3.peg.4408"/>
<dbReference type="InterPro" id="IPR008538">
    <property type="entry name" value="Uma2"/>
</dbReference>
<protein>
    <recommendedName>
        <fullName evidence="1">Putative restriction endonuclease domain-containing protein</fullName>
    </recommendedName>
</protein>
<evidence type="ECO:0000313" key="3">
    <source>
        <dbReference type="Proteomes" id="UP000017396"/>
    </source>
</evidence>
<evidence type="ECO:0000259" key="1">
    <source>
        <dbReference type="Pfam" id="PF05685"/>
    </source>
</evidence>
<name>U5QP53_GLOK1</name>
<accession>U5QP53</accession>
<dbReference type="AlphaFoldDB" id="U5QP53"/>
<organism evidence="2 3">
    <name type="scientific">Gloeobacter kilaueensis (strain ATCC BAA-2537 / CCAP 1431/1 / ULC 316 / JS1)</name>
    <dbReference type="NCBI Taxonomy" id="1183438"/>
    <lineage>
        <taxon>Bacteria</taxon>
        <taxon>Bacillati</taxon>
        <taxon>Cyanobacteriota</taxon>
        <taxon>Cyanophyceae</taxon>
        <taxon>Gloeobacterales</taxon>
        <taxon>Gloeobacteraceae</taxon>
        <taxon>Gloeobacter</taxon>
    </lineage>
</organism>
<sequence length="188" mass="21361">MFPDALRWTIRDLEAMPDDGGWKRYEIVDGNLYVTRAPHIRHQRAGGKIFFELESWSRKAQLGEPLQAPGIIFTPDDAVIPDVVWVSSTRLAEGIDEAGHLIVAPELVVEILSSGELNEQRDREIKLKLYSLHGVQEYWIVSWQRETFEIYRRTEARLQLVGTLLAGDTLTSPLLPGFSTSVAEIFRS</sequence>
<dbReference type="SUPFAM" id="SSF52980">
    <property type="entry name" value="Restriction endonuclease-like"/>
    <property type="match status" value="1"/>
</dbReference>
<dbReference type="InterPro" id="IPR011335">
    <property type="entry name" value="Restrct_endonuc-II-like"/>
</dbReference>
<evidence type="ECO:0000313" key="2">
    <source>
        <dbReference type="EMBL" id="AGY60726.1"/>
    </source>
</evidence>
<dbReference type="STRING" id="1183438.GKIL_4480"/>
<dbReference type="RefSeq" id="WP_023176118.1">
    <property type="nucleotide sequence ID" value="NC_022600.1"/>
</dbReference>